<dbReference type="Pfam" id="PF13175">
    <property type="entry name" value="AAA_15"/>
    <property type="match status" value="1"/>
</dbReference>
<evidence type="ECO:0000313" key="4">
    <source>
        <dbReference type="Proteomes" id="UP000308632"/>
    </source>
</evidence>
<feature type="region of interest" description="Disordered" evidence="1">
    <location>
        <begin position="697"/>
        <end position="789"/>
    </location>
</feature>
<dbReference type="InterPro" id="IPR041685">
    <property type="entry name" value="AAA_GajA/Old/RecF-like"/>
</dbReference>
<dbReference type="PANTHER" id="PTHR43581:SF4">
    <property type="entry name" value="ATP_GTP PHOSPHATASE"/>
    <property type="match status" value="1"/>
</dbReference>
<feature type="compositionally biased region" description="Low complexity" evidence="1">
    <location>
        <begin position="725"/>
        <end position="734"/>
    </location>
</feature>
<gene>
    <name evidence="3" type="ORF">E4U92_14280</name>
</gene>
<evidence type="ECO:0000313" key="3">
    <source>
        <dbReference type="EMBL" id="TKT08789.1"/>
    </source>
</evidence>
<accession>A0A4U5X1D5</accession>
<dbReference type="PANTHER" id="PTHR43581">
    <property type="entry name" value="ATP/GTP PHOSPHATASE"/>
    <property type="match status" value="1"/>
</dbReference>
<dbReference type="EMBL" id="SZPR01000012">
    <property type="protein sequence ID" value="TKT08789.1"/>
    <property type="molecule type" value="Genomic_DNA"/>
</dbReference>
<dbReference type="AlphaFoldDB" id="A0A4U5X1D5"/>
<dbReference type="Gene3D" id="3.40.50.300">
    <property type="entry name" value="P-loop containing nucleotide triphosphate hydrolases"/>
    <property type="match status" value="2"/>
</dbReference>
<protein>
    <recommendedName>
        <fullName evidence="2">Endonuclease GajA/Old nuclease/RecF-like AAA domain-containing protein</fullName>
    </recommendedName>
</protein>
<evidence type="ECO:0000256" key="1">
    <source>
        <dbReference type="SAM" id="MobiDB-lite"/>
    </source>
</evidence>
<dbReference type="InterPro" id="IPR051396">
    <property type="entry name" value="Bact_Antivir_Def_Nuclease"/>
</dbReference>
<name>A0A4U5X1D5_STRGB</name>
<organism evidence="3 4">
    <name type="scientific">Streptomyces galbus</name>
    <dbReference type="NCBI Taxonomy" id="33898"/>
    <lineage>
        <taxon>Bacteria</taxon>
        <taxon>Bacillati</taxon>
        <taxon>Actinomycetota</taxon>
        <taxon>Actinomycetes</taxon>
        <taxon>Kitasatosporales</taxon>
        <taxon>Streptomycetaceae</taxon>
        <taxon>Streptomyces</taxon>
    </lineage>
</organism>
<dbReference type="Proteomes" id="UP000308632">
    <property type="component" value="Unassembled WGS sequence"/>
</dbReference>
<dbReference type="SUPFAM" id="SSF52540">
    <property type="entry name" value="P-loop containing nucleoside triphosphate hydrolases"/>
    <property type="match status" value="1"/>
</dbReference>
<sequence>MLLGVGQQAVPGAIGRPAAEAFEDRLPRAIAFGQIPPGRERRVVRARPPRGCGAGGSGHGRDDKSCCTISVWGELLYLNRVKVAGLRASAEGEIDCQLPGRFSVLIGANGAGKTTITDSLYLAHTSRFPLLPRQSSAVLGTGGTPGVEVQYRLEPAMEAEGPLGQHIRDTWHSPADGVAQKWFSDLERNLGTVRARVDHDRILQRGLGTDPFKFIYLPAWRHPLDELARRETRILIELLRAQQERLDGSRSLVPLRVKASRLLENLAKDGLIAAVEERVGAHLAALTSGVQRQWPFVRGQVIDDSYLARVLELMLAVVEGRSSARPLEVSGLGYVNLLHMAVTLAAIPDSAARAAAAAKAPDPAEDVEGLSPADEERLARERNTQAMAEAESEADSFFPRAQFHATVVIEEPEAHLHPQLQHALVRYLRKTVRERPELQIVLSSHATDIITSCAPEDLVVVRRTPEGQRVCRPIAGIAMTERGKTLRMARLHMDASRSAALFAERLVVVEGVTEAALLRDFGRAWAGTDEAKRAFVEALSIMHVGTKVGPWTSRLLATKGSEICTRLAVLRDSDKPFAEQPEPPSWLAEHDPAVVQAFISHPTLEPSITQGNEQLIRTALRDIDAATPVPITPQTVHDLFKSKRKGKKGAPDTSEGPHKKDKAAFADALAFRLSDAIDRGDPVHVPNHLQQLFDFLFPHSADPPGDDGSKTDEAEREDVSSGVSPAVPDIAPFDAPAPPPESAPTGGWPTAPTHFADPDPWAVATRNPDTWADAPWGNPPYGDGDDDQS</sequence>
<evidence type="ECO:0000259" key="2">
    <source>
        <dbReference type="Pfam" id="PF13175"/>
    </source>
</evidence>
<reference evidence="3 4" key="1">
    <citation type="submission" date="2019-04" db="EMBL/GenBank/DDBJ databases">
        <title>Streptomyces lasaliensis sp.nov., an Actinomycete isolated from soil which produces the polyether antibiotic lasalocid.</title>
        <authorList>
            <person name="Erwin G."/>
            <person name="Haber C."/>
        </authorList>
    </citation>
    <scope>NUCLEOTIDE SEQUENCE [LARGE SCALE GENOMIC DNA]</scope>
    <source>
        <strain evidence="3 4">DSM 40089</strain>
    </source>
</reference>
<feature type="domain" description="Endonuclease GajA/Old nuclease/RecF-like AAA" evidence="2">
    <location>
        <begin position="405"/>
        <end position="450"/>
    </location>
</feature>
<feature type="compositionally biased region" description="Basic and acidic residues" evidence="1">
    <location>
        <begin position="707"/>
        <end position="719"/>
    </location>
</feature>
<dbReference type="InterPro" id="IPR027417">
    <property type="entry name" value="P-loop_NTPase"/>
</dbReference>
<comment type="caution">
    <text evidence="3">The sequence shown here is derived from an EMBL/GenBank/DDBJ whole genome shotgun (WGS) entry which is preliminary data.</text>
</comment>
<proteinExistence type="predicted"/>
<feature type="region of interest" description="Disordered" evidence="1">
    <location>
        <begin position="634"/>
        <end position="661"/>
    </location>
</feature>